<dbReference type="InterPro" id="IPR053161">
    <property type="entry name" value="Ulvan_degrading_GH"/>
</dbReference>
<evidence type="ECO:0000313" key="1">
    <source>
        <dbReference type="EMBL" id="RAJ11681.1"/>
    </source>
</evidence>
<reference evidence="1 2" key="1">
    <citation type="submission" date="2018-06" db="EMBL/GenBank/DDBJ databases">
        <title>Genomic Encyclopedia of Archaeal and Bacterial Type Strains, Phase II (KMG-II): from individual species to whole genera.</title>
        <authorList>
            <person name="Goeker M."/>
        </authorList>
    </citation>
    <scope>NUCLEOTIDE SEQUENCE [LARGE SCALE GENOMIC DNA]</scope>
    <source>
        <strain evidence="1 2">DSM 23522</strain>
    </source>
</reference>
<protein>
    <submittedName>
        <fullName evidence="1">Alpha-L-rhamnosidase-like protein</fullName>
    </submittedName>
</protein>
<keyword evidence="2" id="KW-1185">Reference proteome</keyword>
<dbReference type="PANTHER" id="PTHR36848">
    <property type="entry name" value="DNA-BINDING PROTEIN (PUTATIVE SECRETED PROTEIN)-RELATED"/>
    <property type="match status" value="1"/>
</dbReference>
<dbReference type="EMBL" id="QLLN01000004">
    <property type="protein sequence ID" value="RAJ11681.1"/>
    <property type="molecule type" value="Genomic_DNA"/>
</dbReference>
<name>A0A327R4R9_9FLAO</name>
<dbReference type="Pfam" id="PF17132">
    <property type="entry name" value="Glyco_hydro_106"/>
    <property type="match status" value="3"/>
</dbReference>
<proteinExistence type="predicted"/>
<evidence type="ECO:0000313" key="2">
    <source>
        <dbReference type="Proteomes" id="UP000249696"/>
    </source>
</evidence>
<dbReference type="PANTHER" id="PTHR36848:SF2">
    <property type="entry name" value="SECRETED PROTEIN"/>
    <property type="match status" value="1"/>
</dbReference>
<dbReference type="Gene3D" id="2.60.120.260">
    <property type="entry name" value="Galactose-binding domain-like"/>
    <property type="match status" value="1"/>
</dbReference>
<dbReference type="InterPro" id="IPR008979">
    <property type="entry name" value="Galactose-bd-like_sf"/>
</dbReference>
<comment type="caution">
    <text evidence="1">The sequence shown here is derived from an EMBL/GenBank/DDBJ whole genome shotgun (WGS) entry which is preliminary data.</text>
</comment>
<dbReference type="NCBIfam" id="NF045579">
    <property type="entry name" value="rhamnoside_JR"/>
    <property type="match status" value="1"/>
</dbReference>
<dbReference type="AlphaFoldDB" id="A0A327R4R9"/>
<sequence>MKIENYTPMNNLLPKNIGLTLLLLYIPLFFVSAQENNDLPPGKINTTQPWTRWWWMASAVDTLNLKQNLIDLQKVGIGGVEIAPIYGVKGEESNFLNYLSPKWLQMLDYTIKTADSLGMQVDLTLGTGWPYGGPQVTPEFAATKLITQTYTVNRGEKFSQHILVKDNTEKQPAHLQYLLAYGNEGTYLDLTPQLRGNWINWKAKEEDFTIYAVFVGKTGQEVKRAAPGGGGFTLDHYSTNALKAYLKPFDEALTGFEGRIRSIFNDSYEVYGTDFTPHFFKAFEKYRGYDLKPYLPLLLSEEDNEEANRLKSDYRETLSDLLLLDFDNPWTDWAHSKGFKSRLQAHGSPGNLIDLYASADIPECETFGSMPYDIPGLRREKEDIREGDADPVMLKFSSSSAHIAGKPLTSSETFTWLRDHFKTALSQCKPEVEDLFLNGVNHVFLHGTTYSPTRAPWPGWKFYASVNFNPNLSLGEDESQLFSYITNCQSFLQAGKPDNETLLYWPVHDVWNSYLNGALFFQFKIHSLDEWLQNQPFYETTRSLMQKGYGLDFVSDNFIEKATIENGEIKLPGGSYKSLIIPTSKYMPLGTLKKLIALKKQGANIIFQNLPETVPGFKDFKLQHSEMQQLLLDNRSLINPSKNIFSDLEMAQVEPEKLVETGLKFIRRDNNGDKIYYLVNHTSKMVDQYIPINGSYKEVDIFDPNIDITGKAKIENEGNKTRVKVQIKPGDALFIITGKQSNTKHWEYFETTGESHEIKRDWQISFLRGGPILPENTTISNLKSWTKFSKKAEEFSGTAKYELEFQNPDTKTEAWLLKLGDVRESAKIWINDIYVGTVWANPFEINIGSLKKGNNKITLEVTNLSANRIRAKELRGEEWKNFYEINMVDKDYKKFDATLWEPMPSGILGPVTLTPLKMN</sequence>
<dbReference type="SUPFAM" id="SSF49785">
    <property type="entry name" value="Galactose-binding domain-like"/>
    <property type="match status" value="1"/>
</dbReference>
<organism evidence="1 2">
    <name type="scientific">Arenibacter echinorum</name>
    <dbReference type="NCBI Taxonomy" id="440515"/>
    <lineage>
        <taxon>Bacteria</taxon>
        <taxon>Pseudomonadati</taxon>
        <taxon>Bacteroidota</taxon>
        <taxon>Flavobacteriia</taxon>
        <taxon>Flavobacteriales</taxon>
        <taxon>Flavobacteriaceae</taxon>
        <taxon>Arenibacter</taxon>
    </lineage>
</organism>
<accession>A0A327R4R9</accession>
<dbReference type="Proteomes" id="UP000249696">
    <property type="component" value="Unassembled WGS sequence"/>
</dbReference>
<gene>
    <name evidence="1" type="ORF">LV92_02613</name>
</gene>